<evidence type="ECO:0000313" key="5">
    <source>
        <dbReference type="EMBL" id="RDS86683.1"/>
    </source>
</evidence>
<dbReference type="Gene3D" id="1.10.10.10">
    <property type="entry name" value="Winged helix-like DNA-binding domain superfamily/Winged helix DNA-binding domain"/>
    <property type="match status" value="1"/>
</dbReference>
<dbReference type="InterPro" id="IPR023187">
    <property type="entry name" value="Tscrpt_reg_MarR-type_CS"/>
</dbReference>
<dbReference type="PROSITE" id="PS50995">
    <property type="entry name" value="HTH_MARR_2"/>
    <property type="match status" value="1"/>
</dbReference>
<reference evidence="5 6" key="1">
    <citation type="submission" date="2018-07" db="EMBL/GenBank/DDBJ databases">
        <title>Dyella monticola sp. nov. and Dyella psychrodurans sp. nov. isolated from monsoon evergreen broad-leaved forest soil of Dinghu Mountain, China.</title>
        <authorList>
            <person name="Gao Z."/>
            <person name="Qiu L."/>
        </authorList>
    </citation>
    <scope>NUCLEOTIDE SEQUENCE [LARGE SCALE GENOMIC DNA]</scope>
    <source>
        <strain evidence="5 6">4MSK11</strain>
    </source>
</reference>
<dbReference type="OrthoDB" id="5432081at2"/>
<evidence type="ECO:0000256" key="3">
    <source>
        <dbReference type="ARBA" id="ARBA00023163"/>
    </source>
</evidence>
<dbReference type="InterPro" id="IPR036388">
    <property type="entry name" value="WH-like_DNA-bd_sf"/>
</dbReference>
<keyword evidence="6" id="KW-1185">Reference proteome</keyword>
<evidence type="ECO:0000313" key="6">
    <source>
        <dbReference type="Proteomes" id="UP000255334"/>
    </source>
</evidence>
<feature type="domain" description="HTH marR-type" evidence="4">
    <location>
        <begin position="27"/>
        <end position="160"/>
    </location>
</feature>
<dbReference type="SUPFAM" id="SSF46785">
    <property type="entry name" value="Winged helix' DNA-binding domain"/>
    <property type="match status" value="1"/>
</dbReference>
<dbReference type="InterPro" id="IPR036390">
    <property type="entry name" value="WH_DNA-bd_sf"/>
</dbReference>
<keyword evidence="2" id="KW-0238">DNA-binding</keyword>
<comment type="caution">
    <text evidence="5">The sequence shown here is derived from an EMBL/GenBank/DDBJ whole genome shotgun (WGS) entry which is preliminary data.</text>
</comment>
<proteinExistence type="predicted"/>
<dbReference type="InterPro" id="IPR000835">
    <property type="entry name" value="HTH_MarR-typ"/>
</dbReference>
<evidence type="ECO:0000259" key="4">
    <source>
        <dbReference type="PROSITE" id="PS50995"/>
    </source>
</evidence>
<dbReference type="PROSITE" id="PS01117">
    <property type="entry name" value="HTH_MARR_1"/>
    <property type="match status" value="1"/>
</dbReference>
<dbReference type="PANTHER" id="PTHR42756">
    <property type="entry name" value="TRANSCRIPTIONAL REGULATOR, MARR"/>
    <property type="match status" value="1"/>
</dbReference>
<name>A0A370XE26_9GAMM</name>
<dbReference type="RefSeq" id="WP_115476952.1">
    <property type="nucleotide sequence ID" value="NZ_QRBF01000001.1"/>
</dbReference>
<dbReference type="GO" id="GO:0003700">
    <property type="term" value="F:DNA-binding transcription factor activity"/>
    <property type="evidence" value="ECO:0007669"/>
    <property type="project" value="InterPro"/>
</dbReference>
<dbReference type="AlphaFoldDB" id="A0A370XE26"/>
<gene>
    <name evidence="5" type="ORF">DWU99_05490</name>
</gene>
<evidence type="ECO:0000256" key="2">
    <source>
        <dbReference type="ARBA" id="ARBA00023125"/>
    </source>
</evidence>
<accession>A0A370XE26</accession>
<dbReference type="EMBL" id="QRBF01000001">
    <property type="protein sequence ID" value="RDS86683.1"/>
    <property type="molecule type" value="Genomic_DNA"/>
</dbReference>
<dbReference type="PANTHER" id="PTHR42756:SF1">
    <property type="entry name" value="TRANSCRIPTIONAL REPRESSOR OF EMRAB OPERON"/>
    <property type="match status" value="1"/>
</dbReference>
<dbReference type="Proteomes" id="UP000255334">
    <property type="component" value="Unassembled WGS sequence"/>
</dbReference>
<evidence type="ECO:0000256" key="1">
    <source>
        <dbReference type="ARBA" id="ARBA00023015"/>
    </source>
</evidence>
<keyword evidence="3" id="KW-0804">Transcription</keyword>
<dbReference type="Pfam" id="PF12802">
    <property type="entry name" value="MarR_2"/>
    <property type="match status" value="1"/>
</dbReference>
<dbReference type="GO" id="GO:0003677">
    <property type="term" value="F:DNA binding"/>
    <property type="evidence" value="ECO:0007669"/>
    <property type="project" value="UniProtKB-KW"/>
</dbReference>
<dbReference type="PRINTS" id="PR00598">
    <property type="entry name" value="HTHMARR"/>
</dbReference>
<protein>
    <submittedName>
        <fullName evidence="5">MarR family transcriptional regulator</fullName>
    </submittedName>
</protein>
<dbReference type="SMART" id="SM00347">
    <property type="entry name" value="HTH_MARR"/>
    <property type="match status" value="1"/>
</dbReference>
<keyword evidence="1" id="KW-0805">Transcription regulation</keyword>
<sequence length="186" mass="20043">MAKNLKHLIGVTVMIPSRAACHVSDLSQSLAHLTGRANMAIWSFITQHTYALGGITGMQASVLLLVRDRSDVTSIDLARQYKVQPSSITGLVDRLVQRGLVVRVPSDHDRRVAYLRATDDGAALADQLGPLFDTTMESLTDGIRDADLAIFQNCLKHIALNARAAEEAASLHAEGMADKVPLAACK</sequence>
<organism evidence="5 6">
    <name type="scientific">Dyella psychrodurans</name>
    <dbReference type="NCBI Taxonomy" id="1927960"/>
    <lineage>
        <taxon>Bacteria</taxon>
        <taxon>Pseudomonadati</taxon>
        <taxon>Pseudomonadota</taxon>
        <taxon>Gammaproteobacteria</taxon>
        <taxon>Lysobacterales</taxon>
        <taxon>Rhodanobacteraceae</taxon>
        <taxon>Dyella</taxon>
    </lineage>
</organism>